<dbReference type="GO" id="GO:0043565">
    <property type="term" value="F:sequence-specific DNA binding"/>
    <property type="evidence" value="ECO:0007669"/>
    <property type="project" value="InterPro"/>
</dbReference>
<feature type="domain" description="HTH araC/xylS-type" evidence="4">
    <location>
        <begin position="185"/>
        <end position="283"/>
    </location>
</feature>
<organism evidence="5 6">
    <name type="scientific">Cohnella ginsengisoli</name>
    <dbReference type="NCBI Taxonomy" id="425004"/>
    <lineage>
        <taxon>Bacteria</taxon>
        <taxon>Bacillati</taxon>
        <taxon>Bacillota</taxon>
        <taxon>Bacilli</taxon>
        <taxon>Bacillales</taxon>
        <taxon>Paenibacillaceae</taxon>
        <taxon>Cohnella</taxon>
    </lineage>
</organism>
<dbReference type="PROSITE" id="PS01124">
    <property type="entry name" value="HTH_ARAC_FAMILY_2"/>
    <property type="match status" value="1"/>
</dbReference>
<dbReference type="PANTHER" id="PTHR43280:SF28">
    <property type="entry name" value="HTH-TYPE TRANSCRIPTIONAL ACTIVATOR RHAS"/>
    <property type="match status" value="1"/>
</dbReference>
<dbReference type="Gene3D" id="1.10.10.60">
    <property type="entry name" value="Homeodomain-like"/>
    <property type="match status" value="2"/>
</dbReference>
<dbReference type="Pfam" id="PF12833">
    <property type="entry name" value="HTH_18"/>
    <property type="match status" value="1"/>
</dbReference>
<dbReference type="EMBL" id="JAPDHZ010000003">
    <property type="protein sequence ID" value="MDG0791587.1"/>
    <property type="molecule type" value="Genomic_DNA"/>
</dbReference>
<evidence type="ECO:0000256" key="1">
    <source>
        <dbReference type="ARBA" id="ARBA00023015"/>
    </source>
</evidence>
<keyword evidence="2" id="KW-0238">DNA-binding</keyword>
<keyword evidence="3" id="KW-0804">Transcription</keyword>
<keyword evidence="6" id="KW-1185">Reference proteome</keyword>
<dbReference type="AlphaFoldDB" id="A0A9X4QMS1"/>
<accession>A0A9X4QMS1</accession>
<dbReference type="PANTHER" id="PTHR43280">
    <property type="entry name" value="ARAC-FAMILY TRANSCRIPTIONAL REGULATOR"/>
    <property type="match status" value="1"/>
</dbReference>
<keyword evidence="1" id="KW-0805">Transcription regulation</keyword>
<dbReference type="Gene3D" id="2.60.120.10">
    <property type="entry name" value="Jelly Rolls"/>
    <property type="match status" value="1"/>
</dbReference>
<dbReference type="Proteomes" id="UP001153387">
    <property type="component" value="Unassembled WGS sequence"/>
</dbReference>
<evidence type="ECO:0000313" key="6">
    <source>
        <dbReference type="Proteomes" id="UP001153387"/>
    </source>
</evidence>
<dbReference type="InterPro" id="IPR037923">
    <property type="entry name" value="HTH-like"/>
</dbReference>
<dbReference type="InterPro" id="IPR003313">
    <property type="entry name" value="AraC-bd"/>
</dbReference>
<sequence>MQARQEKIEYENPLLSIKVWQAMRQADLLYGWHHHPECELLLVQSGRLDVEVNGETHVMGEGDVVVLGSSQLHRDRSYGDAQVQYLVLQFDLQAFFDQSTISYLQYFNETKVPLSAMNYLFKENPIARREAAACIAEIYEEARRKEAGYELAVNLLIKKILLVMIRHDKMGLLAGQDRVERIRLRPVLDYVESGITGRVTVEDACRLANMSYYYFVKFFKKSMGISFTEYVNFRKIKTAEQLLLTRDLSVSEVGDRIGMPNMAHFYKMFKRFNHCSPKEFQRKMLAWGEVTQANRQVPAGPDRAGISF</sequence>
<dbReference type="Pfam" id="PF02311">
    <property type="entry name" value="AraC_binding"/>
    <property type="match status" value="1"/>
</dbReference>
<dbReference type="GO" id="GO:0003700">
    <property type="term" value="F:DNA-binding transcription factor activity"/>
    <property type="evidence" value="ECO:0007669"/>
    <property type="project" value="InterPro"/>
</dbReference>
<protein>
    <submittedName>
        <fullName evidence="5">AraC family transcriptional regulator</fullName>
    </submittedName>
</protein>
<evidence type="ECO:0000256" key="3">
    <source>
        <dbReference type="ARBA" id="ARBA00023163"/>
    </source>
</evidence>
<comment type="caution">
    <text evidence="5">The sequence shown here is derived from an EMBL/GenBank/DDBJ whole genome shotgun (WGS) entry which is preliminary data.</text>
</comment>
<name>A0A9X4QMS1_9BACL</name>
<proteinExistence type="predicted"/>
<reference evidence="5 6" key="1">
    <citation type="submission" date="2022-10" db="EMBL/GenBank/DDBJ databases">
        <title>Comparative genomic analysis of Cohnella hashimotonis sp. nov., isolated from the International Space Station.</title>
        <authorList>
            <person name="Simpson A."/>
            <person name="Venkateswaran K."/>
        </authorList>
    </citation>
    <scope>NUCLEOTIDE SEQUENCE [LARGE SCALE GENOMIC DNA]</scope>
    <source>
        <strain evidence="5 6">DSM 18997</strain>
    </source>
</reference>
<dbReference type="SUPFAM" id="SSF46689">
    <property type="entry name" value="Homeodomain-like"/>
    <property type="match status" value="2"/>
</dbReference>
<dbReference type="InterPro" id="IPR014710">
    <property type="entry name" value="RmlC-like_jellyroll"/>
</dbReference>
<dbReference type="RefSeq" id="WP_277565456.1">
    <property type="nucleotide sequence ID" value="NZ_JAPDHZ010000003.1"/>
</dbReference>
<dbReference type="InterPro" id="IPR018060">
    <property type="entry name" value="HTH_AraC"/>
</dbReference>
<gene>
    <name evidence="5" type="ORF">OMP38_12440</name>
</gene>
<dbReference type="SMART" id="SM00342">
    <property type="entry name" value="HTH_ARAC"/>
    <property type="match status" value="1"/>
</dbReference>
<evidence type="ECO:0000256" key="2">
    <source>
        <dbReference type="ARBA" id="ARBA00023125"/>
    </source>
</evidence>
<evidence type="ECO:0000259" key="4">
    <source>
        <dbReference type="PROSITE" id="PS01124"/>
    </source>
</evidence>
<evidence type="ECO:0000313" key="5">
    <source>
        <dbReference type="EMBL" id="MDG0791587.1"/>
    </source>
</evidence>
<dbReference type="SUPFAM" id="SSF51215">
    <property type="entry name" value="Regulatory protein AraC"/>
    <property type="match status" value="1"/>
</dbReference>
<dbReference type="InterPro" id="IPR009057">
    <property type="entry name" value="Homeodomain-like_sf"/>
</dbReference>